<protein>
    <submittedName>
        <fullName evidence="5">Purine catabolism regulator</fullName>
    </submittedName>
</protein>
<dbReference type="OrthoDB" id="2973014at2"/>
<name>A0A3N1D156_9ACTN</name>
<evidence type="ECO:0000259" key="2">
    <source>
        <dbReference type="Pfam" id="PF07905"/>
    </source>
</evidence>
<comment type="caution">
    <text evidence="5">The sequence shown here is derived from an EMBL/GenBank/DDBJ whole genome shotgun (WGS) entry which is preliminary data.</text>
</comment>
<dbReference type="PANTHER" id="PTHR33744:SF1">
    <property type="entry name" value="DNA-BINDING TRANSCRIPTIONAL ACTIVATOR ADER"/>
    <property type="match status" value="1"/>
</dbReference>
<feature type="domain" description="CdaR GGDEF-like" evidence="4">
    <location>
        <begin position="312"/>
        <end position="440"/>
    </location>
</feature>
<dbReference type="Pfam" id="PF07905">
    <property type="entry name" value="PucR"/>
    <property type="match status" value="1"/>
</dbReference>
<dbReference type="InterPro" id="IPR025736">
    <property type="entry name" value="PucR_C-HTH_dom"/>
</dbReference>
<evidence type="ECO:0000313" key="6">
    <source>
        <dbReference type="Proteomes" id="UP000272400"/>
    </source>
</evidence>
<dbReference type="Pfam" id="PF13556">
    <property type="entry name" value="HTH_30"/>
    <property type="match status" value="1"/>
</dbReference>
<organism evidence="5 6">
    <name type="scientific">Actinocorallia herbida</name>
    <dbReference type="NCBI Taxonomy" id="58109"/>
    <lineage>
        <taxon>Bacteria</taxon>
        <taxon>Bacillati</taxon>
        <taxon>Actinomycetota</taxon>
        <taxon>Actinomycetes</taxon>
        <taxon>Streptosporangiales</taxon>
        <taxon>Thermomonosporaceae</taxon>
        <taxon>Actinocorallia</taxon>
    </lineage>
</organism>
<feature type="domain" description="Purine catabolism PurC-like" evidence="2">
    <location>
        <begin position="30"/>
        <end position="152"/>
    </location>
</feature>
<feature type="domain" description="PucR C-terminal helix-turn-helix" evidence="3">
    <location>
        <begin position="494"/>
        <end position="552"/>
    </location>
</feature>
<dbReference type="Proteomes" id="UP000272400">
    <property type="component" value="Unassembled WGS sequence"/>
</dbReference>
<dbReference type="InterPro" id="IPR042070">
    <property type="entry name" value="PucR_C-HTH_sf"/>
</dbReference>
<keyword evidence="6" id="KW-1185">Reference proteome</keyword>
<proteinExistence type="inferred from homology"/>
<accession>A0A3N1D156</accession>
<evidence type="ECO:0000259" key="4">
    <source>
        <dbReference type="Pfam" id="PF17853"/>
    </source>
</evidence>
<dbReference type="AlphaFoldDB" id="A0A3N1D156"/>
<dbReference type="Pfam" id="PF17853">
    <property type="entry name" value="GGDEF_2"/>
    <property type="match status" value="1"/>
</dbReference>
<sequence>MDGRPGDHSRLTDPTRPAFPAVESLPTVAEVLEFPSLREGRPKVVAGAAGLTRQVRWVHVSELPSIAPMLRGGELILTTGIALPSDDASLVRFVDELAGIGAAGIVVGLGPRFRDSVPQAMRAAAERHGLPLVALLRTTRFVEVTEDVHWRILENRIDELRASEQIHQIFNELTVEGAEPTDVLHQVVRMAQRPAVLENLAHQVLAYDTAGRAADTVLDQWEARSRAVQADTRTAYDAGNGWLTSTVGARGQDWGRLVLTSVPAPLPRLTMLVERAASTLAVGRLVARDEETLALHTHRTLLSGLLSPKRTSAEIAAEARAIGVPLEGRRLVPVVLTTRDSLPGNARARQAVLRTAAGVATDAVRDTRLLALVGPVEDTVIGILLSLGVGDDPQAAVERLAQRVHRGDPEGSGYVLAVGDVLSSVSEVRGVLLGAMQVADAASRTGERRLFYRLSDLRLRGLLQLMRDDARLQVFAEGELRPLLLHDEKHGTDLLHLLRTYLDSGRNKTAAAEAAHVSRAWMYERLARISTILDVDLDSDDVCTSLSVALMALDAMRDQHPPGS</sequence>
<evidence type="ECO:0000256" key="1">
    <source>
        <dbReference type="ARBA" id="ARBA00006754"/>
    </source>
</evidence>
<dbReference type="EMBL" id="RJKE01000001">
    <property type="protein sequence ID" value="ROO87240.1"/>
    <property type="molecule type" value="Genomic_DNA"/>
</dbReference>
<evidence type="ECO:0000313" key="5">
    <source>
        <dbReference type="EMBL" id="ROO87240.1"/>
    </source>
</evidence>
<dbReference type="InterPro" id="IPR041522">
    <property type="entry name" value="CdaR_GGDEF"/>
</dbReference>
<dbReference type="Gene3D" id="1.10.10.2840">
    <property type="entry name" value="PucR C-terminal helix-turn-helix domain"/>
    <property type="match status" value="1"/>
</dbReference>
<dbReference type="PANTHER" id="PTHR33744">
    <property type="entry name" value="CARBOHYDRATE DIACID REGULATOR"/>
    <property type="match status" value="1"/>
</dbReference>
<dbReference type="InterPro" id="IPR051448">
    <property type="entry name" value="CdaR-like_regulators"/>
</dbReference>
<evidence type="ECO:0000259" key="3">
    <source>
        <dbReference type="Pfam" id="PF13556"/>
    </source>
</evidence>
<reference evidence="5 6" key="1">
    <citation type="submission" date="2018-11" db="EMBL/GenBank/DDBJ databases">
        <title>Sequencing the genomes of 1000 actinobacteria strains.</title>
        <authorList>
            <person name="Klenk H.-P."/>
        </authorList>
    </citation>
    <scope>NUCLEOTIDE SEQUENCE [LARGE SCALE GENOMIC DNA]</scope>
    <source>
        <strain evidence="5 6">DSM 44254</strain>
    </source>
</reference>
<gene>
    <name evidence="5" type="ORF">EDD29_4834</name>
</gene>
<comment type="similarity">
    <text evidence="1">Belongs to the CdaR family.</text>
</comment>
<dbReference type="RefSeq" id="WP_123666546.1">
    <property type="nucleotide sequence ID" value="NZ_RJKE01000001.1"/>
</dbReference>
<dbReference type="InterPro" id="IPR012914">
    <property type="entry name" value="PucR_dom"/>
</dbReference>